<comment type="caution">
    <text evidence="2">The sequence shown here is derived from an EMBL/GenBank/DDBJ whole genome shotgun (WGS) entry which is preliminary data.</text>
</comment>
<evidence type="ECO:0000313" key="2">
    <source>
        <dbReference type="EMBL" id="KAL0406049.1"/>
    </source>
</evidence>
<reference evidence="2" key="1">
    <citation type="submission" date="2020-06" db="EMBL/GenBank/DDBJ databases">
        <authorList>
            <person name="Li T."/>
            <person name="Hu X."/>
            <person name="Zhang T."/>
            <person name="Song X."/>
            <person name="Zhang H."/>
            <person name="Dai N."/>
            <person name="Sheng W."/>
            <person name="Hou X."/>
            <person name="Wei L."/>
        </authorList>
    </citation>
    <scope>NUCLEOTIDE SEQUENCE</scope>
    <source>
        <strain evidence="2">KEN1</strain>
        <tissue evidence="2">Leaf</tissue>
    </source>
</reference>
<name>A0AAW2TNJ4_9LAMI</name>
<keyword evidence="1" id="KW-0472">Membrane</keyword>
<dbReference type="PANTHER" id="PTHR33116:SF86">
    <property type="entry name" value="REVERSE TRANSCRIPTASE DOMAIN-CONTAINING PROTEIN"/>
    <property type="match status" value="1"/>
</dbReference>
<evidence type="ECO:0000256" key="1">
    <source>
        <dbReference type="SAM" id="Phobius"/>
    </source>
</evidence>
<reference evidence="2" key="2">
    <citation type="journal article" date="2024" name="Plant">
        <title>Genomic evolution and insights into agronomic trait innovations of Sesamum species.</title>
        <authorList>
            <person name="Miao H."/>
            <person name="Wang L."/>
            <person name="Qu L."/>
            <person name="Liu H."/>
            <person name="Sun Y."/>
            <person name="Le M."/>
            <person name="Wang Q."/>
            <person name="Wei S."/>
            <person name="Zheng Y."/>
            <person name="Lin W."/>
            <person name="Duan Y."/>
            <person name="Cao H."/>
            <person name="Xiong S."/>
            <person name="Wang X."/>
            <person name="Wei L."/>
            <person name="Li C."/>
            <person name="Ma Q."/>
            <person name="Ju M."/>
            <person name="Zhao R."/>
            <person name="Li G."/>
            <person name="Mu C."/>
            <person name="Tian Q."/>
            <person name="Mei H."/>
            <person name="Zhang T."/>
            <person name="Gao T."/>
            <person name="Zhang H."/>
        </authorList>
    </citation>
    <scope>NUCLEOTIDE SEQUENCE</scope>
    <source>
        <strain evidence="2">KEN1</strain>
    </source>
</reference>
<protein>
    <submittedName>
        <fullName evidence="2">Mitochondrial protein</fullName>
    </submittedName>
</protein>
<keyword evidence="1" id="KW-0812">Transmembrane</keyword>
<feature type="transmembrane region" description="Helical" evidence="1">
    <location>
        <begin position="293"/>
        <end position="314"/>
    </location>
</feature>
<accession>A0AAW2TNJ4</accession>
<feature type="transmembrane region" description="Helical" evidence="1">
    <location>
        <begin position="321"/>
        <end position="339"/>
    </location>
</feature>
<dbReference type="EMBL" id="JACGWN010000014">
    <property type="protein sequence ID" value="KAL0406049.1"/>
    <property type="molecule type" value="Genomic_DNA"/>
</dbReference>
<sequence>MQCEGQVLELFEKASGLKVNVEKSSVAFSHNTPVASREALAKVLGVTVVERHVKYLGLPANVGLSKKVCASKDVGGLGLRRMSAVNQAMRAKQLWRLITQPNSLISRIWKQRYFPSSELSDARAVAGCSFTWRSILATRDVIVAGSRWHIGNRRLIRIWTDRWIPRPTSFQVITAPNTLSLQATINELMHANGNWNEEVIREIFRPEDVDAILAMPRDVGGQDRLQWHFEKRGGYSVRSGYKLACQGLGSRAFVSLSGSTSFKPASWNFIWKGTVPPKSWRISSIGCFDVTSLVWFGLCLIFLGNVSIVTTTTCKHGLGDFTGIWTKIALAGVCWYLWWARNKFIFENVILPADEVMNRVWSMEDCFLRGYLGAKELEKSRQAHHRILLRS</sequence>
<proteinExistence type="predicted"/>
<gene>
    <name evidence="2" type="ORF">Slati_3918800</name>
</gene>
<keyword evidence="1" id="KW-1133">Transmembrane helix</keyword>
<organism evidence="2">
    <name type="scientific">Sesamum latifolium</name>
    <dbReference type="NCBI Taxonomy" id="2727402"/>
    <lineage>
        <taxon>Eukaryota</taxon>
        <taxon>Viridiplantae</taxon>
        <taxon>Streptophyta</taxon>
        <taxon>Embryophyta</taxon>
        <taxon>Tracheophyta</taxon>
        <taxon>Spermatophyta</taxon>
        <taxon>Magnoliopsida</taxon>
        <taxon>eudicotyledons</taxon>
        <taxon>Gunneridae</taxon>
        <taxon>Pentapetalae</taxon>
        <taxon>asterids</taxon>
        <taxon>lamiids</taxon>
        <taxon>Lamiales</taxon>
        <taxon>Pedaliaceae</taxon>
        <taxon>Sesamum</taxon>
    </lineage>
</organism>
<dbReference type="AlphaFoldDB" id="A0AAW2TNJ4"/>
<dbReference type="PANTHER" id="PTHR33116">
    <property type="entry name" value="REVERSE TRANSCRIPTASE ZINC-BINDING DOMAIN-CONTAINING PROTEIN-RELATED-RELATED"/>
    <property type="match status" value="1"/>
</dbReference>